<evidence type="ECO:0000313" key="9">
    <source>
        <dbReference type="Proteomes" id="UP001165289"/>
    </source>
</evidence>
<accession>A0AAV7KCD8</accession>
<feature type="domain" description="Protein kinase" evidence="7">
    <location>
        <begin position="1"/>
        <end position="303"/>
    </location>
</feature>
<dbReference type="Gene3D" id="1.10.510.10">
    <property type="entry name" value="Transferase(Phosphotransferase) domain 1"/>
    <property type="match status" value="1"/>
</dbReference>
<evidence type="ECO:0000256" key="4">
    <source>
        <dbReference type="ARBA" id="ARBA00022840"/>
    </source>
</evidence>
<keyword evidence="6" id="KW-0175">Coiled coil</keyword>
<dbReference type="InterPro" id="IPR000719">
    <property type="entry name" value="Prot_kinase_dom"/>
</dbReference>
<dbReference type="Pfam" id="PF00069">
    <property type="entry name" value="Pkinase"/>
    <property type="match status" value="1"/>
</dbReference>
<keyword evidence="4" id="KW-0067">ATP-binding</keyword>
<evidence type="ECO:0000256" key="3">
    <source>
        <dbReference type="ARBA" id="ARBA00022777"/>
    </source>
</evidence>
<dbReference type="PROSITE" id="PS50011">
    <property type="entry name" value="PROTEIN_KINASE_DOM"/>
    <property type="match status" value="1"/>
</dbReference>
<dbReference type="GO" id="GO:0005737">
    <property type="term" value="C:cytoplasm"/>
    <property type="evidence" value="ECO:0007669"/>
    <property type="project" value="TreeGrafter"/>
</dbReference>
<dbReference type="PROSITE" id="PS00108">
    <property type="entry name" value="PROTEIN_KINASE_ST"/>
    <property type="match status" value="1"/>
</dbReference>
<comment type="similarity">
    <text evidence="5">Belongs to the protein kinase superfamily. Ser/Thr protein kinase family. GCN2 subfamily.</text>
</comment>
<reference evidence="8 9" key="1">
    <citation type="journal article" date="2023" name="BMC Biol.">
        <title>The compact genome of the sponge Oopsacas minuta (Hexactinellida) is lacking key metazoan core genes.</title>
        <authorList>
            <person name="Santini S."/>
            <person name="Schenkelaars Q."/>
            <person name="Jourda C."/>
            <person name="Duchesne M."/>
            <person name="Belahbib H."/>
            <person name="Rocher C."/>
            <person name="Selva M."/>
            <person name="Riesgo A."/>
            <person name="Vervoort M."/>
            <person name="Leys S.P."/>
            <person name="Kodjabachian L."/>
            <person name="Le Bivic A."/>
            <person name="Borchiellini C."/>
            <person name="Claverie J.M."/>
            <person name="Renard E."/>
        </authorList>
    </citation>
    <scope>NUCLEOTIDE SEQUENCE [LARGE SCALE GENOMIC DNA]</scope>
    <source>
        <strain evidence="8">SPO-2</strain>
    </source>
</reference>
<dbReference type="EMBL" id="JAKMXF010000076">
    <property type="protein sequence ID" value="KAI6658878.1"/>
    <property type="molecule type" value="Genomic_DNA"/>
</dbReference>
<keyword evidence="9" id="KW-1185">Reference proteome</keyword>
<dbReference type="PANTHER" id="PTHR11042">
    <property type="entry name" value="EUKARYOTIC TRANSLATION INITIATION FACTOR 2-ALPHA KINASE EIF2-ALPHA KINASE -RELATED"/>
    <property type="match status" value="1"/>
</dbReference>
<sequence>MDSLVSPVDHVDHQAVHISQVINRLDGLTYALKKSSRPVAGSVDEQAAMREVYAHAVLGVHPHIVRYYSAWAEEDHMLIQNEHCDGGSLSNKIVENQQQGGIFSESELKDILFQVSKGLEYIHSMGLVHLDMKPGNVFISYGHSRYSGVSRSSEDSSQSGDSNERTDLCTNTLAEEAGISRMSPFGSKLRPTYKIGDMGHVTSAKKPHKVEEGDVRYLALEILQEKYQHIKKADIFSLGLTIFEAGGGGPLPKNGQEWHRTRNNKLGKLERYSADLNNLIHEMVNSDPTNRPSSKELVEHPILCPTEELSVAQLRRELNEEKLKNEVLLKKLEEATRKCSSQPSTKSVDSIRVPGRTKFHRSKSFTEFPSFPLN</sequence>
<protein>
    <submittedName>
        <fullName evidence="8">Wee1-like protein kinase</fullName>
    </submittedName>
</protein>
<dbReference type="GO" id="GO:0004713">
    <property type="term" value="F:protein tyrosine kinase activity"/>
    <property type="evidence" value="ECO:0007669"/>
    <property type="project" value="TreeGrafter"/>
</dbReference>
<feature type="coiled-coil region" evidence="6">
    <location>
        <begin position="311"/>
        <end position="338"/>
    </location>
</feature>
<evidence type="ECO:0000313" key="8">
    <source>
        <dbReference type="EMBL" id="KAI6658878.1"/>
    </source>
</evidence>
<keyword evidence="1" id="KW-0808">Transferase</keyword>
<comment type="caution">
    <text evidence="8">The sequence shown here is derived from an EMBL/GenBank/DDBJ whole genome shotgun (WGS) entry which is preliminary data.</text>
</comment>
<dbReference type="InterPro" id="IPR050339">
    <property type="entry name" value="CC_SR_Kinase"/>
</dbReference>
<keyword evidence="2" id="KW-0547">Nucleotide-binding</keyword>
<organism evidence="8 9">
    <name type="scientific">Oopsacas minuta</name>
    <dbReference type="NCBI Taxonomy" id="111878"/>
    <lineage>
        <taxon>Eukaryota</taxon>
        <taxon>Metazoa</taxon>
        <taxon>Porifera</taxon>
        <taxon>Hexactinellida</taxon>
        <taxon>Hexasterophora</taxon>
        <taxon>Lyssacinosida</taxon>
        <taxon>Leucopsacidae</taxon>
        <taxon>Oopsacas</taxon>
    </lineage>
</organism>
<evidence type="ECO:0000259" key="7">
    <source>
        <dbReference type="PROSITE" id="PS50011"/>
    </source>
</evidence>
<evidence type="ECO:0000256" key="2">
    <source>
        <dbReference type="ARBA" id="ARBA00022741"/>
    </source>
</evidence>
<dbReference type="AlphaFoldDB" id="A0AAV7KCD8"/>
<dbReference type="PANTHER" id="PTHR11042:SF185">
    <property type="entry name" value="WEE1-LIKE PROTEIN KINASE"/>
    <property type="match status" value="1"/>
</dbReference>
<dbReference type="GO" id="GO:0005524">
    <property type="term" value="F:ATP binding"/>
    <property type="evidence" value="ECO:0007669"/>
    <property type="project" value="UniProtKB-KW"/>
</dbReference>
<proteinExistence type="inferred from homology"/>
<dbReference type="InterPro" id="IPR011009">
    <property type="entry name" value="Kinase-like_dom_sf"/>
</dbReference>
<name>A0AAV7KCD8_9METZ</name>
<dbReference type="InterPro" id="IPR008271">
    <property type="entry name" value="Ser/Thr_kinase_AS"/>
</dbReference>
<gene>
    <name evidence="8" type="ORF">LOD99_10935</name>
</gene>
<dbReference type="SMART" id="SM00220">
    <property type="entry name" value="S_TKc"/>
    <property type="match status" value="1"/>
</dbReference>
<dbReference type="Proteomes" id="UP001165289">
    <property type="component" value="Unassembled WGS sequence"/>
</dbReference>
<dbReference type="Gene3D" id="3.30.200.20">
    <property type="entry name" value="Phosphorylase Kinase, domain 1"/>
    <property type="match status" value="1"/>
</dbReference>
<evidence type="ECO:0000256" key="5">
    <source>
        <dbReference type="ARBA" id="ARBA00037982"/>
    </source>
</evidence>
<dbReference type="SUPFAM" id="SSF56112">
    <property type="entry name" value="Protein kinase-like (PK-like)"/>
    <property type="match status" value="1"/>
</dbReference>
<keyword evidence="3 8" id="KW-0418">Kinase</keyword>
<evidence type="ECO:0000256" key="1">
    <source>
        <dbReference type="ARBA" id="ARBA00022679"/>
    </source>
</evidence>
<evidence type="ECO:0000256" key="6">
    <source>
        <dbReference type="SAM" id="Coils"/>
    </source>
</evidence>
<dbReference type="GO" id="GO:0005634">
    <property type="term" value="C:nucleus"/>
    <property type="evidence" value="ECO:0007669"/>
    <property type="project" value="TreeGrafter"/>
</dbReference>